<proteinExistence type="predicted"/>
<feature type="signal peptide" evidence="1">
    <location>
        <begin position="1"/>
        <end position="22"/>
    </location>
</feature>
<accession>A0ABQ6K538</accession>
<evidence type="ECO:0000313" key="3">
    <source>
        <dbReference type="Proteomes" id="UP001157034"/>
    </source>
</evidence>
<gene>
    <name evidence="2" type="ORF">GCM10025881_07000</name>
</gene>
<sequence>MRIAALALVSAAALVLVGCTPAPHPTSSPKPTATPVFRTDAEALAAAEKAYRAYEAAVDESLTLANDRGLSQVATAQALKASMESISKFKSSGRRQVGKSIVEHVRPANLSSLLGSRPTGAQIYACLDVSAVLIVDAQGNDTSVSGRETVYPTLVTLQWKRSRLLVSDESVWDGANFCH</sequence>
<comment type="caution">
    <text evidence="2">The sequence shown here is derived from an EMBL/GenBank/DDBJ whole genome shotgun (WGS) entry which is preliminary data.</text>
</comment>
<name>A0ABQ6K538_9MICO</name>
<feature type="chain" id="PRO_5047365683" description="Lipoprotein" evidence="1">
    <location>
        <begin position="23"/>
        <end position="179"/>
    </location>
</feature>
<evidence type="ECO:0000313" key="2">
    <source>
        <dbReference type="EMBL" id="GMA93876.1"/>
    </source>
</evidence>
<protein>
    <recommendedName>
        <fullName evidence="4">Lipoprotein</fullName>
    </recommendedName>
</protein>
<evidence type="ECO:0000256" key="1">
    <source>
        <dbReference type="SAM" id="SignalP"/>
    </source>
</evidence>
<keyword evidence="3" id="KW-1185">Reference proteome</keyword>
<organism evidence="2 3">
    <name type="scientific">Pseudolysinimonas kribbensis</name>
    <dbReference type="NCBI Taxonomy" id="433641"/>
    <lineage>
        <taxon>Bacteria</taxon>
        <taxon>Bacillati</taxon>
        <taxon>Actinomycetota</taxon>
        <taxon>Actinomycetes</taxon>
        <taxon>Micrococcales</taxon>
        <taxon>Microbacteriaceae</taxon>
        <taxon>Pseudolysinimonas</taxon>
    </lineage>
</organism>
<dbReference type="Proteomes" id="UP001157034">
    <property type="component" value="Unassembled WGS sequence"/>
</dbReference>
<keyword evidence="1" id="KW-0732">Signal</keyword>
<dbReference type="PROSITE" id="PS51257">
    <property type="entry name" value="PROKAR_LIPOPROTEIN"/>
    <property type="match status" value="1"/>
</dbReference>
<dbReference type="RefSeq" id="WP_284252866.1">
    <property type="nucleotide sequence ID" value="NZ_BAAAQO010000003.1"/>
</dbReference>
<evidence type="ECO:0008006" key="4">
    <source>
        <dbReference type="Google" id="ProtNLM"/>
    </source>
</evidence>
<reference evidence="3" key="1">
    <citation type="journal article" date="2019" name="Int. J. Syst. Evol. Microbiol.">
        <title>The Global Catalogue of Microorganisms (GCM) 10K type strain sequencing project: providing services to taxonomists for standard genome sequencing and annotation.</title>
        <authorList>
            <consortium name="The Broad Institute Genomics Platform"/>
            <consortium name="The Broad Institute Genome Sequencing Center for Infectious Disease"/>
            <person name="Wu L."/>
            <person name="Ma J."/>
        </authorList>
    </citation>
    <scope>NUCLEOTIDE SEQUENCE [LARGE SCALE GENOMIC DNA]</scope>
    <source>
        <strain evidence="3">NBRC 108894</strain>
    </source>
</reference>
<dbReference type="EMBL" id="BSVB01000001">
    <property type="protein sequence ID" value="GMA93876.1"/>
    <property type="molecule type" value="Genomic_DNA"/>
</dbReference>